<reference evidence="3 4" key="1">
    <citation type="submission" date="2014-02" db="EMBL/GenBank/DDBJ databases">
        <title>The small core and large imbalanced accessory genome model reveals a collaborative survival strategy of Sorangium cellulosum strains in nature.</title>
        <authorList>
            <person name="Han K."/>
            <person name="Peng R."/>
            <person name="Blom J."/>
            <person name="Li Y.-Z."/>
        </authorList>
    </citation>
    <scope>NUCLEOTIDE SEQUENCE [LARGE SCALE GENOMIC DNA]</scope>
    <source>
        <strain evidence="3 4">So0157-25</strain>
    </source>
</reference>
<evidence type="ECO:0000256" key="1">
    <source>
        <dbReference type="ARBA" id="ARBA00022801"/>
    </source>
</evidence>
<dbReference type="InterPro" id="IPR041796">
    <property type="entry name" value="Mre11_N"/>
</dbReference>
<dbReference type="InterPro" id="IPR004843">
    <property type="entry name" value="Calcineurin-like_PHP"/>
</dbReference>
<dbReference type="InterPro" id="IPR014576">
    <property type="entry name" value="Pesterase_YhaO"/>
</dbReference>
<comment type="caution">
    <text evidence="3">The sequence shown here is derived from an EMBL/GenBank/DDBJ whole genome shotgun (WGS) entry which is preliminary data.</text>
</comment>
<name>A0A150PPA9_SORCE</name>
<dbReference type="PIRSF" id="PIRSF033091">
    <property type="entry name" value="Pesterase_YhaO"/>
    <property type="match status" value="1"/>
</dbReference>
<dbReference type="InterPro" id="IPR050535">
    <property type="entry name" value="DNA_Repair-Maintenance_Comp"/>
</dbReference>
<sequence>MKFVHAADLHIDSPLRGLDRYPGAPVEQIRGATRRALENLVNLCLNEEVDLLLLAGDIYDGDWKDYSTGLFFAAQLSRLRAARVEVVLLYGNHDAESNITRHLELPENARRLDPRKPESVVFDRLGVAVHGQSFATKAVTDDLAAGYPDALAGLFNIGMLHTCLGGREGHDNYAPCSLNTLVGKRYDYWALGHVHTREVLSEDPYIAFPGNLQGRHARETGEKGALLVTVDEGRIASVEHRPLDVVRWCACEVDLAPAASADDIVDLTREQLEQRLAEADGRTLAARVILCGATPAHAALRADFERWTGQIRAIANDLGGGLWIERVLSRTLAPLEVGALDERDDAIGQLARSLRALRDDEAGLSSLLREFASLRNKLPAEAREGDDAIRLDDPAFLREALDDVEHTLISRLLGAGDAP</sequence>
<protein>
    <submittedName>
        <fullName evidence="3">Metallophosphoesterase</fullName>
    </submittedName>
</protein>
<dbReference type="PANTHER" id="PTHR30337:SF7">
    <property type="entry name" value="PHOSPHOESTERASE"/>
    <property type="match status" value="1"/>
</dbReference>
<proteinExistence type="predicted"/>
<accession>A0A150PPA9</accession>
<dbReference type="SUPFAM" id="SSF56300">
    <property type="entry name" value="Metallo-dependent phosphatases"/>
    <property type="match status" value="1"/>
</dbReference>
<evidence type="ECO:0000313" key="3">
    <source>
        <dbReference type="EMBL" id="KYF57535.1"/>
    </source>
</evidence>
<evidence type="ECO:0000259" key="2">
    <source>
        <dbReference type="Pfam" id="PF00149"/>
    </source>
</evidence>
<dbReference type="Gene3D" id="3.60.21.10">
    <property type="match status" value="1"/>
</dbReference>
<dbReference type="CDD" id="cd00840">
    <property type="entry name" value="MPP_Mre11_N"/>
    <property type="match status" value="1"/>
</dbReference>
<dbReference type="InterPro" id="IPR029052">
    <property type="entry name" value="Metallo-depent_PP-like"/>
</dbReference>
<gene>
    <name evidence="3" type="ORF">BE08_24970</name>
</gene>
<dbReference type="PANTHER" id="PTHR30337">
    <property type="entry name" value="COMPONENT OF ATP-DEPENDENT DSDNA EXONUCLEASE"/>
    <property type="match status" value="1"/>
</dbReference>
<dbReference type="EMBL" id="JELY01000934">
    <property type="protein sequence ID" value="KYF57535.1"/>
    <property type="molecule type" value="Genomic_DNA"/>
</dbReference>
<dbReference type="GO" id="GO:0016787">
    <property type="term" value="F:hydrolase activity"/>
    <property type="evidence" value="ECO:0007669"/>
    <property type="project" value="UniProtKB-KW"/>
</dbReference>
<dbReference type="Proteomes" id="UP000075420">
    <property type="component" value="Unassembled WGS sequence"/>
</dbReference>
<keyword evidence="1" id="KW-0378">Hydrolase</keyword>
<feature type="domain" description="Calcineurin-like phosphoesterase" evidence="2">
    <location>
        <begin position="1"/>
        <end position="196"/>
    </location>
</feature>
<organism evidence="3 4">
    <name type="scientific">Sorangium cellulosum</name>
    <name type="common">Polyangium cellulosum</name>
    <dbReference type="NCBI Taxonomy" id="56"/>
    <lineage>
        <taxon>Bacteria</taxon>
        <taxon>Pseudomonadati</taxon>
        <taxon>Myxococcota</taxon>
        <taxon>Polyangia</taxon>
        <taxon>Polyangiales</taxon>
        <taxon>Polyangiaceae</taxon>
        <taxon>Sorangium</taxon>
    </lineage>
</organism>
<evidence type="ECO:0000313" key="4">
    <source>
        <dbReference type="Proteomes" id="UP000075420"/>
    </source>
</evidence>
<dbReference type="AlphaFoldDB" id="A0A150PPA9"/>
<dbReference type="Pfam" id="PF00149">
    <property type="entry name" value="Metallophos"/>
    <property type="match status" value="1"/>
</dbReference>